<dbReference type="EMBL" id="FQXU01000005">
    <property type="protein sequence ID" value="SHH98530.1"/>
    <property type="molecule type" value="Genomic_DNA"/>
</dbReference>
<evidence type="ECO:0000313" key="5">
    <source>
        <dbReference type="Proteomes" id="UP000184241"/>
    </source>
</evidence>
<accession>A0A1M5XFD5</accession>
<reference evidence="4 5" key="1">
    <citation type="submission" date="2016-11" db="EMBL/GenBank/DDBJ databases">
        <authorList>
            <person name="Jaros S."/>
            <person name="Januszkiewicz K."/>
            <person name="Wedrychowicz H."/>
        </authorList>
    </citation>
    <scope>NUCLEOTIDE SEQUENCE [LARGE SCALE GENOMIC DNA]</scope>
    <source>
        <strain evidence="4 5">DSM 6191</strain>
    </source>
</reference>
<dbReference type="RefSeq" id="WP_073018069.1">
    <property type="nucleotide sequence ID" value="NZ_FQXU01000005.1"/>
</dbReference>
<dbReference type="CDD" id="cd02653">
    <property type="entry name" value="nuc_hydro_3"/>
    <property type="match status" value="1"/>
</dbReference>
<evidence type="ECO:0000313" key="4">
    <source>
        <dbReference type="EMBL" id="SHH98530.1"/>
    </source>
</evidence>
<dbReference type="GO" id="GO:0005829">
    <property type="term" value="C:cytosol"/>
    <property type="evidence" value="ECO:0007669"/>
    <property type="project" value="TreeGrafter"/>
</dbReference>
<gene>
    <name evidence="4" type="ORF">SAMN02745941_01393</name>
</gene>
<organism evidence="4 5">
    <name type="scientific">Clostridium intestinale DSM 6191</name>
    <dbReference type="NCBI Taxonomy" id="1121320"/>
    <lineage>
        <taxon>Bacteria</taxon>
        <taxon>Bacillati</taxon>
        <taxon>Bacillota</taxon>
        <taxon>Clostridia</taxon>
        <taxon>Eubacteriales</taxon>
        <taxon>Clostridiaceae</taxon>
        <taxon>Clostridium</taxon>
    </lineage>
</organism>
<dbReference type="Gene3D" id="3.90.245.10">
    <property type="entry name" value="Ribonucleoside hydrolase-like"/>
    <property type="match status" value="1"/>
</dbReference>
<evidence type="ECO:0000256" key="1">
    <source>
        <dbReference type="ARBA" id="ARBA00022801"/>
    </source>
</evidence>
<sequence>MKRKVIIDCDPGIDDALALILAIKSNELDILGITIVSGNVPALQGAKNAKRILKLLGKEEIKIYVGEEYPLVRKLVTAEDTHGLDGLGETNYNFNEDLIEYGGVDFILEKAKEGDVSIIALGPLTNLAKAIEKDKEAFNSLEEIVSMGGAFKSHGNCSPVAEFNYWVDPEAVKVVLDNLEIPFTMVGLDVTREVVLTPNYIELINQIGGDIGRFVVDITRFYVDFHWKQERTLGCIINDPLAVAYFIDRSLCKGFTSYMDIVTDGIAVGQTVVDVANFYRKKHNVRVLTDVNSKEFMKYFLNTLFEDYKEEIEKIVDNN</sequence>
<dbReference type="Pfam" id="PF01156">
    <property type="entry name" value="IU_nuc_hydro"/>
    <property type="match status" value="1"/>
</dbReference>
<feature type="domain" description="Inosine/uridine-preferring nucleoside hydrolase" evidence="3">
    <location>
        <begin position="5"/>
        <end position="297"/>
    </location>
</feature>
<evidence type="ECO:0000259" key="3">
    <source>
        <dbReference type="Pfam" id="PF01156"/>
    </source>
</evidence>
<name>A0A1M5XFD5_9CLOT</name>
<proteinExistence type="predicted"/>
<dbReference type="GO" id="GO:0006152">
    <property type="term" value="P:purine nucleoside catabolic process"/>
    <property type="evidence" value="ECO:0007669"/>
    <property type="project" value="TreeGrafter"/>
</dbReference>
<dbReference type="InterPro" id="IPR001910">
    <property type="entry name" value="Inosine/uridine_hydrolase_dom"/>
</dbReference>
<dbReference type="InterPro" id="IPR023186">
    <property type="entry name" value="IUNH"/>
</dbReference>
<dbReference type="Proteomes" id="UP000184241">
    <property type="component" value="Unassembled WGS sequence"/>
</dbReference>
<dbReference type="SUPFAM" id="SSF53590">
    <property type="entry name" value="Nucleoside hydrolase"/>
    <property type="match status" value="1"/>
</dbReference>
<dbReference type="PANTHER" id="PTHR12304">
    <property type="entry name" value="INOSINE-URIDINE PREFERRING NUCLEOSIDE HYDROLASE"/>
    <property type="match status" value="1"/>
</dbReference>
<dbReference type="GO" id="GO:0008477">
    <property type="term" value="F:purine nucleosidase activity"/>
    <property type="evidence" value="ECO:0007669"/>
    <property type="project" value="TreeGrafter"/>
</dbReference>
<dbReference type="AlphaFoldDB" id="A0A1M5XFD5"/>
<evidence type="ECO:0000256" key="2">
    <source>
        <dbReference type="ARBA" id="ARBA00023295"/>
    </source>
</evidence>
<protein>
    <submittedName>
        <fullName evidence="4">Purine nucleosidase</fullName>
    </submittedName>
</protein>
<dbReference type="PANTHER" id="PTHR12304:SF4">
    <property type="entry name" value="URIDINE NUCLEOSIDASE"/>
    <property type="match status" value="1"/>
</dbReference>
<dbReference type="InterPro" id="IPR036452">
    <property type="entry name" value="Ribo_hydro-like"/>
</dbReference>
<keyword evidence="2" id="KW-0326">Glycosidase</keyword>
<keyword evidence="1" id="KW-0378">Hydrolase</keyword>